<evidence type="ECO:0000256" key="1">
    <source>
        <dbReference type="SAM" id="MobiDB-lite"/>
    </source>
</evidence>
<accession>A0ABV7CWJ9</accession>
<feature type="compositionally biased region" description="Basic and acidic residues" evidence="1">
    <location>
        <begin position="94"/>
        <end position="111"/>
    </location>
</feature>
<evidence type="ECO:0000259" key="3">
    <source>
        <dbReference type="SMART" id="SM00894"/>
    </source>
</evidence>
<protein>
    <submittedName>
        <fullName evidence="4">Excalibur calcium-binding domain-containing protein</fullName>
    </submittedName>
</protein>
<dbReference type="SMART" id="SM00894">
    <property type="entry name" value="Excalibur"/>
    <property type="match status" value="1"/>
</dbReference>
<comment type="caution">
    <text evidence="4">The sequence shown here is derived from an EMBL/GenBank/DDBJ whole genome shotgun (WGS) entry which is preliminary data.</text>
</comment>
<keyword evidence="2" id="KW-0472">Membrane</keyword>
<reference evidence="5" key="1">
    <citation type="journal article" date="2019" name="Int. J. Syst. Evol. Microbiol.">
        <title>The Global Catalogue of Microorganisms (GCM) 10K type strain sequencing project: providing services to taxonomists for standard genome sequencing and annotation.</title>
        <authorList>
            <consortium name="The Broad Institute Genomics Platform"/>
            <consortium name="The Broad Institute Genome Sequencing Center for Infectious Disease"/>
            <person name="Wu L."/>
            <person name="Ma J."/>
        </authorList>
    </citation>
    <scope>NUCLEOTIDE SEQUENCE [LARGE SCALE GENOMIC DNA]</scope>
    <source>
        <strain evidence="5">KCTC 13128</strain>
    </source>
</reference>
<feature type="region of interest" description="Disordered" evidence="1">
    <location>
        <begin position="43"/>
        <end position="123"/>
    </location>
</feature>
<name>A0ABV7CWJ9_9BACI</name>
<organism evidence="4 5">
    <name type="scientific">Virgibacillus xinjiangensis</name>
    <dbReference type="NCBI Taxonomy" id="393090"/>
    <lineage>
        <taxon>Bacteria</taxon>
        <taxon>Bacillati</taxon>
        <taxon>Bacillota</taxon>
        <taxon>Bacilli</taxon>
        <taxon>Bacillales</taxon>
        <taxon>Bacillaceae</taxon>
        <taxon>Virgibacillus</taxon>
    </lineage>
</organism>
<gene>
    <name evidence="4" type="ORF">ACFOGI_09810</name>
</gene>
<sequence length="140" mass="14479">MSVTRVGMAVLLSVIFVFGAGQPVFANHSGDLNCSDFNTQAEAQAHLEAHPNDPDGLDREGDGIPCENLPDGDSESVDSEVAAESETGETATSEETKSDESTTSSEERGGELPETSTALPLGILGGLGAMILGALGMRKR</sequence>
<dbReference type="RefSeq" id="WP_390271872.1">
    <property type="nucleotide sequence ID" value="NZ_JBHRSA010000041.1"/>
</dbReference>
<keyword evidence="2" id="KW-1133">Transmembrane helix</keyword>
<dbReference type="Pfam" id="PF05901">
    <property type="entry name" value="Excalibur"/>
    <property type="match status" value="1"/>
</dbReference>
<dbReference type="InterPro" id="IPR008613">
    <property type="entry name" value="Excalibur_Ca-bd_domain"/>
</dbReference>
<feature type="domain" description="Excalibur calcium-binding" evidence="3">
    <location>
        <begin position="30"/>
        <end position="67"/>
    </location>
</feature>
<evidence type="ECO:0000313" key="5">
    <source>
        <dbReference type="Proteomes" id="UP001595279"/>
    </source>
</evidence>
<proteinExistence type="predicted"/>
<evidence type="ECO:0000256" key="2">
    <source>
        <dbReference type="SAM" id="Phobius"/>
    </source>
</evidence>
<feature type="transmembrane region" description="Helical" evidence="2">
    <location>
        <begin position="118"/>
        <end position="137"/>
    </location>
</feature>
<keyword evidence="2" id="KW-0812">Transmembrane</keyword>
<keyword evidence="5" id="KW-1185">Reference proteome</keyword>
<dbReference type="Proteomes" id="UP001595279">
    <property type="component" value="Unassembled WGS sequence"/>
</dbReference>
<dbReference type="Pfam" id="PF03229">
    <property type="entry name" value="Alpha_GJ"/>
    <property type="match status" value="1"/>
</dbReference>
<feature type="compositionally biased region" description="Acidic residues" evidence="1">
    <location>
        <begin position="70"/>
        <end position="87"/>
    </location>
</feature>
<dbReference type="EMBL" id="JBHRSA010000041">
    <property type="protein sequence ID" value="MFC3040540.1"/>
    <property type="molecule type" value="Genomic_DNA"/>
</dbReference>
<feature type="compositionally biased region" description="Basic and acidic residues" evidence="1">
    <location>
        <begin position="45"/>
        <end position="62"/>
    </location>
</feature>
<dbReference type="InterPro" id="IPR004913">
    <property type="entry name" value="Herpes_gJ"/>
</dbReference>
<evidence type="ECO:0000313" key="4">
    <source>
        <dbReference type="EMBL" id="MFC3040540.1"/>
    </source>
</evidence>